<keyword evidence="1" id="KW-1133">Transmembrane helix</keyword>
<evidence type="ECO:0000256" key="1">
    <source>
        <dbReference type="SAM" id="Phobius"/>
    </source>
</evidence>
<evidence type="ECO:0000313" key="2">
    <source>
        <dbReference type="EMBL" id="RPA77980.1"/>
    </source>
</evidence>
<gene>
    <name evidence="2" type="ORF">BJ508DRAFT_329747</name>
</gene>
<keyword evidence="3" id="KW-1185">Reference proteome</keyword>
<evidence type="ECO:0008006" key="4">
    <source>
        <dbReference type="Google" id="ProtNLM"/>
    </source>
</evidence>
<dbReference type="Proteomes" id="UP000275078">
    <property type="component" value="Unassembled WGS sequence"/>
</dbReference>
<organism evidence="2 3">
    <name type="scientific">Ascobolus immersus RN42</name>
    <dbReference type="NCBI Taxonomy" id="1160509"/>
    <lineage>
        <taxon>Eukaryota</taxon>
        <taxon>Fungi</taxon>
        <taxon>Dikarya</taxon>
        <taxon>Ascomycota</taxon>
        <taxon>Pezizomycotina</taxon>
        <taxon>Pezizomycetes</taxon>
        <taxon>Pezizales</taxon>
        <taxon>Ascobolaceae</taxon>
        <taxon>Ascobolus</taxon>
    </lineage>
</organism>
<keyword evidence="1" id="KW-0472">Membrane</keyword>
<feature type="transmembrane region" description="Helical" evidence="1">
    <location>
        <begin position="34"/>
        <end position="50"/>
    </location>
</feature>
<dbReference type="OrthoDB" id="2141050at2759"/>
<proteinExistence type="predicted"/>
<feature type="transmembrane region" description="Helical" evidence="1">
    <location>
        <begin position="6"/>
        <end position="22"/>
    </location>
</feature>
<dbReference type="EMBL" id="ML119718">
    <property type="protein sequence ID" value="RPA77980.1"/>
    <property type="molecule type" value="Genomic_DNA"/>
</dbReference>
<name>A0A3N4I1K0_ASCIM</name>
<dbReference type="PANTHER" id="PTHR39218:SF1">
    <property type="entry name" value="OXIDOREDUCTASE 14 KDA SUBUNIT, PUTATIVE (AFU_ORTHOLOGUE AFUA_1G12110)-RELATED"/>
    <property type="match status" value="1"/>
</dbReference>
<keyword evidence="1" id="KW-0812">Transmembrane</keyword>
<protein>
    <recommendedName>
        <fullName evidence="4">NADH-ubiquinone oxidoreductase 14 kDa subunit</fullName>
    </recommendedName>
</protein>
<evidence type="ECO:0000313" key="3">
    <source>
        <dbReference type="Proteomes" id="UP000275078"/>
    </source>
</evidence>
<reference evidence="2 3" key="1">
    <citation type="journal article" date="2018" name="Nat. Ecol. Evol.">
        <title>Pezizomycetes genomes reveal the molecular basis of ectomycorrhizal truffle lifestyle.</title>
        <authorList>
            <person name="Murat C."/>
            <person name="Payen T."/>
            <person name="Noel B."/>
            <person name="Kuo A."/>
            <person name="Morin E."/>
            <person name="Chen J."/>
            <person name="Kohler A."/>
            <person name="Krizsan K."/>
            <person name="Balestrini R."/>
            <person name="Da Silva C."/>
            <person name="Montanini B."/>
            <person name="Hainaut M."/>
            <person name="Levati E."/>
            <person name="Barry K.W."/>
            <person name="Belfiori B."/>
            <person name="Cichocki N."/>
            <person name="Clum A."/>
            <person name="Dockter R.B."/>
            <person name="Fauchery L."/>
            <person name="Guy J."/>
            <person name="Iotti M."/>
            <person name="Le Tacon F."/>
            <person name="Lindquist E.A."/>
            <person name="Lipzen A."/>
            <person name="Malagnac F."/>
            <person name="Mello A."/>
            <person name="Molinier V."/>
            <person name="Miyauchi S."/>
            <person name="Poulain J."/>
            <person name="Riccioni C."/>
            <person name="Rubini A."/>
            <person name="Sitrit Y."/>
            <person name="Splivallo R."/>
            <person name="Traeger S."/>
            <person name="Wang M."/>
            <person name="Zifcakova L."/>
            <person name="Wipf D."/>
            <person name="Zambonelli A."/>
            <person name="Paolocci F."/>
            <person name="Nowrousian M."/>
            <person name="Ottonello S."/>
            <person name="Baldrian P."/>
            <person name="Spatafora J.W."/>
            <person name="Henrissat B."/>
            <person name="Nagy L.G."/>
            <person name="Aury J.M."/>
            <person name="Wincker P."/>
            <person name="Grigoriev I.V."/>
            <person name="Bonfante P."/>
            <person name="Martin F.M."/>
        </authorList>
    </citation>
    <scope>NUCLEOTIDE SEQUENCE [LARGE SCALE GENOMIC DNA]</scope>
    <source>
        <strain evidence="2 3">RN42</strain>
    </source>
</reference>
<sequence>MSSMIFGWAGFGALVNFWRLGIQKRPLFGKETLVGYPIGAVVGGAFGYWLEGVEERQAATLENRKQALLALRAGDKARAAAQQ</sequence>
<dbReference type="STRING" id="1160509.A0A3N4I1K0"/>
<accession>A0A3N4I1K0</accession>
<dbReference type="PANTHER" id="PTHR39218">
    <property type="entry name" value="OXIDOREDUCTASE 14 KDA SUBUNIT, PUTATIVE (AFU_ORTHOLOGUE AFUA_1G12110)-RELATED"/>
    <property type="match status" value="1"/>
</dbReference>
<dbReference type="AlphaFoldDB" id="A0A3N4I1K0"/>